<accession>A0A016VI99</accession>
<gene>
    <name evidence="1" type="primary">Acey_s0010.g1183</name>
    <name evidence="1" type="ORF">Y032_0010g1183</name>
</gene>
<reference evidence="2" key="1">
    <citation type="journal article" date="2015" name="Nat. Genet.">
        <title>The genome and transcriptome of the zoonotic hookworm Ancylostoma ceylanicum identify infection-specific gene families.</title>
        <authorList>
            <person name="Schwarz E.M."/>
            <person name="Hu Y."/>
            <person name="Antoshechkin I."/>
            <person name="Miller M.M."/>
            <person name="Sternberg P.W."/>
            <person name="Aroian R.V."/>
        </authorList>
    </citation>
    <scope>NUCLEOTIDE SEQUENCE</scope>
    <source>
        <strain evidence="2">HY135</strain>
    </source>
</reference>
<evidence type="ECO:0000313" key="2">
    <source>
        <dbReference type="Proteomes" id="UP000024635"/>
    </source>
</evidence>
<dbReference type="EMBL" id="JARK01001346">
    <property type="protein sequence ID" value="EYC26488.1"/>
    <property type="molecule type" value="Genomic_DNA"/>
</dbReference>
<protein>
    <submittedName>
        <fullName evidence="1">Uncharacterized protein</fullName>
    </submittedName>
</protein>
<proteinExistence type="predicted"/>
<name>A0A016VI99_9BILA</name>
<organism evidence="1 2">
    <name type="scientific">Ancylostoma ceylanicum</name>
    <dbReference type="NCBI Taxonomy" id="53326"/>
    <lineage>
        <taxon>Eukaryota</taxon>
        <taxon>Metazoa</taxon>
        <taxon>Ecdysozoa</taxon>
        <taxon>Nematoda</taxon>
        <taxon>Chromadorea</taxon>
        <taxon>Rhabditida</taxon>
        <taxon>Rhabditina</taxon>
        <taxon>Rhabditomorpha</taxon>
        <taxon>Strongyloidea</taxon>
        <taxon>Ancylostomatidae</taxon>
        <taxon>Ancylostomatinae</taxon>
        <taxon>Ancylostoma</taxon>
    </lineage>
</organism>
<dbReference type="AlphaFoldDB" id="A0A016VI99"/>
<dbReference type="Proteomes" id="UP000024635">
    <property type="component" value="Unassembled WGS sequence"/>
</dbReference>
<keyword evidence="2" id="KW-1185">Reference proteome</keyword>
<evidence type="ECO:0000313" key="1">
    <source>
        <dbReference type="EMBL" id="EYC26488.1"/>
    </source>
</evidence>
<sequence length="135" mass="15038">MDFQENGEESQHQTLVRVPVCERESGFSRNRLRGRICSGREVSPTYFCPHPRQVIMYAVPLHSHIFLSSQYLQCGVSHFSSYCRDGVRRSLRSGGGLNTSRIGSEDLLTTLLTSLAVRSFTKGSTIGIPSGGENW</sequence>
<comment type="caution">
    <text evidence="1">The sequence shown here is derived from an EMBL/GenBank/DDBJ whole genome shotgun (WGS) entry which is preliminary data.</text>
</comment>